<protein>
    <submittedName>
        <fullName evidence="1">Uncharacterized protein</fullName>
    </submittedName>
</protein>
<organism evidence="1 2">
    <name type="scientific">Thermogemmata fonticola</name>
    <dbReference type="NCBI Taxonomy" id="2755323"/>
    <lineage>
        <taxon>Bacteria</taxon>
        <taxon>Pseudomonadati</taxon>
        <taxon>Planctomycetota</taxon>
        <taxon>Planctomycetia</taxon>
        <taxon>Gemmatales</taxon>
        <taxon>Gemmataceae</taxon>
        <taxon>Thermogemmata</taxon>
    </lineage>
</organism>
<dbReference type="AlphaFoldDB" id="A0A7V8VF53"/>
<proteinExistence type="predicted"/>
<comment type="caution">
    <text evidence="1">The sequence shown here is derived from an EMBL/GenBank/DDBJ whole genome shotgun (WGS) entry which is preliminary data.</text>
</comment>
<evidence type="ECO:0000313" key="1">
    <source>
        <dbReference type="EMBL" id="MBA2226879.1"/>
    </source>
</evidence>
<dbReference type="EMBL" id="JACEFB010000008">
    <property type="protein sequence ID" value="MBA2226879.1"/>
    <property type="molecule type" value="Genomic_DNA"/>
</dbReference>
<reference evidence="1 2" key="1">
    <citation type="submission" date="2020-07" db="EMBL/GenBank/DDBJ databases">
        <title>Thermogemmata thermophila gen. nov., sp. nov., a novel moderate thermophilic planctomycete from a Kamchatka hot spring.</title>
        <authorList>
            <person name="Elcheninov A.G."/>
            <person name="Podosokorskaya O.A."/>
            <person name="Kovaleva O.L."/>
            <person name="Novikov A."/>
            <person name="Bonch-Osmolovskaya E.A."/>
            <person name="Toshchakov S.V."/>
            <person name="Kublanov I.V."/>
        </authorList>
    </citation>
    <scope>NUCLEOTIDE SEQUENCE [LARGE SCALE GENOMIC DNA]</scope>
    <source>
        <strain evidence="1 2">2918</strain>
    </source>
</reference>
<sequence length="143" mass="16450">MSSTPVPDSPQGGTTPNITLQMLWDYLDEALPQKDMILVENALRESESLRQQLQQIMQRRDNGEHTVGAIWRRYRVSCPDRDVLSSYLLNTGDPRLLDYVRFHLEVIGCPYCQANLEDLQQVYESSKASAKRASSKDPSRHRR</sequence>
<dbReference type="Proteomes" id="UP000542342">
    <property type="component" value="Unassembled WGS sequence"/>
</dbReference>
<name>A0A7V8VF53_9BACT</name>
<accession>A0A7V8VF53</accession>
<evidence type="ECO:0000313" key="2">
    <source>
        <dbReference type="Proteomes" id="UP000542342"/>
    </source>
</evidence>
<keyword evidence="2" id="KW-1185">Reference proteome</keyword>
<gene>
    <name evidence="1" type="ORF">H0921_11970</name>
</gene>